<dbReference type="InterPro" id="IPR036388">
    <property type="entry name" value="WH-like_DNA-bd_sf"/>
</dbReference>
<evidence type="ECO:0000313" key="5">
    <source>
        <dbReference type="EMBL" id="MCU4742935.1"/>
    </source>
</evidence>
<sequence>MSTIAEFRLPAEDTALSVALERAPDATVELEPSVSKTLPCLWISDADRETVERALESDPSVESFELLVETETDQRMLYDVTFGEQAQRVWDELLDEGGSLLEATATEGWWQIRMRFLDRDELCETNDRLVEFGVNADLRRITELTDESRTHTRLTPEQQEALSAAFEHGYFEIPRQISMEELAAELGISHQALSERLRRAYETLVDAELQPAGERPNS</sequence>
<gene>
    <name evidence="5" type="ORF">OB960_16225</name>
</gene>
<dbReference type="RefSeq" id="WP_338004743.1">
    <property type="nucleotide sequence ID" value="NZ_JAOPKA010000011.1"/>
</dbReference>
<reference evidence="5" key="1">
    <citation type="submission" date="2022-09" db="EMBL/GenBank/DDBJ databases">
        <title>Enrichment on poylsaccharides allowed isolation of novel metabolic and taxonomic groups of Haloarchaea.</title>
        <authorList>
            <person name="Sorokin D.Y."/>
            <person name="Elcheninov A.G."/>
            <person name="Khizhniak T.V."/>
            <person name="Kolganova T.V."/>
            <person name="Kublanov I.V."/>
        </authorList>
    </citation>
    <scope>NUCLEOTIDE SEQUENCE</scope>
    <source>
        <strain evidence="5">AArc-xg1-1</strain>
    </source>
</reference>
<feature type="domain" description="HTH bat-type" evidence="3">
    <location>
        <begin position="154"/>
        <end position="205"/>
    </location>
</feature>
<accession>A0AAP2Z100</accession>
<dbReference type="Pfam" id="PF15915">
    <property type="entry name" value="BAT"/>
    <property type="match status" value="1"/>
</dbReference>
<dbReference type="InterPro" id="IPR013324">
    <property type="entry name" value="RNA_pol_sigma_r3/r4-like"/>
</dbReference>
<proteinExistence type="predicted"/>
<organism evidence="5 6">
    <name type="scientific">Natronoglomus mannanivorans</name>
    <dbReference type="NCBI Taxonomy" id="2979990"/>
    <lineage>
        <taxon>Archaea</taxon>
        <taxon>Methanobacteriati</taxon>
        <taxon>Methanobacteriota</taxon>
        <taxon>Stenosarchaea group</taxon>
        <taxon>Halobacteria</taxon>
        <taxon>Halobacteriales</taxon>
        <taxon>Natrialbaceae</taxon>
        <taxon>Natronoglomus</taxon>
    </lineage>
</organism>
<keyword evidence="1" id="KW-0805">Transcription regulation</keyword>
<evidence type="ECO:0000256" key="1">
    <source>
        <dbReference type="ARBA" id="ARBA00023015"/>
    </source>
</evidence>
<name>A0AAP2Z100_9EURY</name>
<keyword evidence="2" id="KW-0804">Transcription</keyword>
<comment type="caution">
    <text evidence="5">The sequence shown here is derived from an EMBL/GenBank/DDBJ whole genome shotgun (WGS) entry which is preliminary data.</text>
</comment>
<dbReference type="Pfam" id="PF04967">
    <property type="entry name" value="HTH_10"/>
    <property type="match status" value="1"/>
</dbReference>
<evidence type="ECO:0000259" key="4">
    <source>
        <dbReference type="Pfam" id="PF15915"/>
    </source>
</evidence>
<dbReference type="EMBL" id="JAOPKA010000011">
    <property type="protein sequence ID" value="MCU4742935.1"/>
    <property type="molecule type" value="Genomic_DNA"/>
</dbReference>
<evidence type="ECO:0000256" key="2">
    <source>
        <dbReference type="ARBA" id="ARBA00023163"/>
    </source>
</evidence>
<dbReference type="AlphaFoldDB" id="A0AAP2Z100"/>
<protein>
    <submittedName>
        <fullName evidence="5">Helix-turn-helix domain-containing protein</fullName>
    </submittedName>
</protein>
<dbReference type="InterPro" id="IPR007050">
    <property type="entry name" value="HTH_bacterioopsin"/>
</dbReference>
<dbReference type="PANTHER" id="PTHR34236">
    <property type="entry name" value="DIMETHYL SULFOXIDE REDUCTASE TRANSCRIPTIONAL ACTIVATOR"/>
    <property type="match status" value="1"/>
</dbReference>
<dbReference type="InterPro" id="IPR031803">
    <property type="entry name" value="BAT_GAF/HTH-assoc"/>
</dbReference>
<feature type="domain" description="Bacterioopsin transcriptional activator GAF and HTH associated" evidence="4">
    <location>
        <begin position="6"/>
        <end position="152"/>
    </location>
</feature>
<dbReference type="SUPFAM" id="SSF88659">
    <property type="entry name" value="Sigma3 and sigma4 domains of RNA polymerase sigma factors"/>
    <property type="match status" value="1"/>
</dbReference>
<evidence type="ECO:0000259" key="3">
    <source>
        <dbReference type="Pfam" id="PF04967"/>
    </source>
</evidence>
<dbReference type="Gene3D" id="1.10.10.10">
    <property type="entry name" value="Winged helix-like DNA-binding domain superfamily/Winged helix DNA-binding domain"/>
    <property type="match status" value="1"/>
</dbReference>
<dbReference type="Proteomes" id="UP001321018">
    <property type="component" value="Unassembled WGS sequence"/>
</dbReference>
<dbReference type="PANTHER" id="PTHR34236:SF1">
    <property type="entry name" value="DIMETHYL SULFOXIDE REDUCTASE TRANSCRIPTIONAL ACTIVATOR"/>
    <property type="match status" value="1"/>
</dbReference>
<evidence type="ECO:0000313" key="6">
    <source>
        <dbReference type="Proteomes" id="UP001321018"/>
    </source>
</evidence>